<gene>
    <name evidence="1" type="ORF">C6A27_06565</name>
</gene>
<accession>A0A2T0G1L4</accession>
<evidence type="ECO:0000313" key="2">
    <source>
        <dbReference type="Proteomes" id="UP000238573"/>
    </source>
</evidence>
<dbReference type="AlphaFoldDB" id="A0A2T0G1L4"/>
<sequence length="60" mass="6865">MPSIVLFWINEAIAPTTHNIKRKYSNTVPILSKKVIKAIRILNNRLIGNKSILMIHLNIT</sequence>
<dbReference type="Proteomes" id="UP000238573">
    <property type="component" value="Unassembled WGS sequence"/>
</dbReference>
<proteinExistence type="predicted"/>
<name>A0A2T0G1L4_STRAP</name>
<dbReference type="EMBL" id="PVSZ01000013">
    <property type="protein sequence ID" value="PRT69942.1"/>
    <property type="molecule type" value="Genomic_DNA"/>
</dbReference>
<evidence type="ECO:0000313" key="1">
    <source>
        <dbReference type="EMBL" id="PRT69942.1"/>
    </source>
</evidence>
<protein>
    <submittedName>
        <fullName evidence="1">Uncharacterized protein</fullName>
    </submittedName>
</protein>
<comment type="caution">
    <text evidence="1">The sequence shown here is derived from an EMBL/GenBank/DDBJ whole genome shotgun (WGS) entry which is preliminary data.</text>
</comment>
<organism evidence="1 2">
    <name type="scientific">Streptococcus anginosus</name>
    <dbReference type="NCBI Taxonomy" id="1328"/>
    <lineage>
        <taxon>Bacteria</taxon>
        <taxon>Bacillati</taxon>
        <taxon>Bacillota</taxon>
        <taxon>Bacilli</taxon>
        <taxon>Lactobacillales</taxon>
        <taxon>Streptococcaceae</taxon>
        <taxon>Streptococcus</taxon>
        <taxon>Streptococcus anginosus group</taxon>
    </lineage>
</organism>
<reference evidence="1 2" key="1">
    <citation type="journal article" date="1993" name="J. Dent. Res.">
        <title>The isolation and characterization of milleri group streptococci from dental periapical abscesses.</title>
        <authorList>
            <person name="Fisher L.E."/>
            <person name="Russell R.R."/>
        </authorList>
    </citation>
    <scope>NUCLEOTIDE SEQUENCE [LARGE SCALE GENOMIC DNA]</scope>
    <source>
        <strain evidence="1 2">OUP21</strain>
    </source>
</reference>